<evidence type="ECO:0000313" key="1">
    <source>
        <dbReference type="EMBL" id="GFO26981.1"/>
    </source>
</evidence>
<sequence>MPVRPGVQVGPQGQVRQTCASGPECCLLEVGDERPACAFLQNDAGESFYWHLPLLAGLGSAVKVQRMQLAGDISSVVARLTKDLAVRTLDGEVPTAISRDTNYFKRGLEVSMLDLVLTQGMVPE</sequence>
<accession>A0AAV4BUW4</accession>
<protein>
    <submittedName>
        <fullName evidence="1">Uncharacterized protein</fullName>
    </submittedName>
</protein>
<proteinExistence type="predicted"/>
<comment type="caution">
    <text evidence="1">The sequence shown here is derived from an EMBL/GenBank/DDBJ whole genome shotgun (WGS) entry which is preliminary data.</text>
</comment>
<organism evidence="1 2">
    <name type="scientific">Plakobranchus ocellatus</name>
    <dbReference type="NCBI Taxonomy" id="259542"/>
    <lineage>
        <taxon>Eukaryota</taxon>
        <taxon>Metazoa</taxon>
        <taxon>Spiralia</taxon>
        <taxon>Lophotrochozoa</taxon>
        <taxon>Mollusca</taxon>
        <taxon>Gastropoda</taxon>
        <taxon>Heterobranchia</taxon>
        <taxon>Euthyneura</taxon>
        <taxon>Panpulmonata</taxon>
        <taxon>Sacoglossa</taxon>
        <taxon>Placobranchoidea</taxon>
        <taxon>Plakobranchidae</taxon>
        <taxon>Plakobranchus</taxon>
    </lineage>
</organism>
<dbReference type="Proteomes" id="UP000735302">
    <property type="component" value="Unassembled WGS sequence"/>
</dbReference>
<dbReference type="AlphaFoldDB" id="A0AAV4BUW4"/>
<gene>
    <name evidence="1" type="ORF">PoB_005348600</name>
</gene>
<evidence type="ECO:0000313" key="2">
    <source>
        <dbReference type="Proteomes" id="UP000735302"/>
    </source>
</evidence>
<dbReference type="EMBL" id="BLXT01005873">
    <property type="protein sequence ID" value="GFO26981.1"/>
    <property type="molecule type" value="Genomic_DNA"/>
</dbReference>
<reference evidence="1 2" key="1">
    <citation type="journal article" date="2021" name="Elife">
        <title>Chloroplast acquisition without the gene transfer in kleptoplastic sea slugs, Plakobranchus ocellatus.</title>
        <authorList>
            <person name="Maeda T."/>
            <person name="Takahashi S."/>
            <person name="Yoshida T."/>
            <person name="Shimamura S."/>
            <person name="Takaki Y."/>
            <person name="Nagai Y."/>
            <person name="Toyoda A."/>
            <person name="Suzuki Y."/>
            <person name="Arimoto A."/>
            <person name="Ishii H."/>
            <person name="Satoh N."/>
            <person name="Nishiyama T."/>
            <person name="Hasebe M."/>
            <person name="Maruyama T."/>
            <person name="Minagawa J."/>
            <person name="Obokata J."/>
            <person name="Shigenobu S."/>
        </authorList>
    </citation>
    <scope>NUCLEOTIDE SEQUENCE [LARGE SCALE GENOMIC DNA]</scope>
</reference>
<name>A0AAV4BUW4_9GAST</name>
<keyword evidence="2" id="KW-1185">Reference proteome</keyword>